<keyword evidence="2" id="KW-1185">Reference proteome</keyword>
<dbReference type="OrthoDB" id="1144359at2"/>
<name>A0A2U0HYK5_9FLAO</name>
<gene>
    <name evidence="1" type="ORF">DDV96_11490</name>
</gene>
<reference evidence="1 2" key="1">
    <citation type="submission" date="2018-04" db="EMBL/GenBank/DDBJ databases">
        <title>Marixanthomonas spongiae HN-E44 sp. nov., isolated from a marine sponge.</title>
        <authorList>
            <person name="Luo L."/>
            <person name="Zhuang L."/>
        </authorList>
    </citation>
    <scope>NUCLEOTIDE SEQUENCE [LARGE SCALE GENOMIC DNA]</scope>
    <source>
        <strain evidence="1 2">HN-E44</strain>
    </source>
</reference>
<dbReference type="AlphaFoldDB" id="A0A2U0HYK5"/>
<protein>
    <recommendedName>
        <fullName evidence="3">STAS/SEC14 domain-containing protein</fullName>
    </recommendedName>
</protein>
<comment type="caution">
    <text evidence="1">The sequence shown here is derived from an EMBL/GenBank/DDBJ whole genome shotgun (WGS) entry which is preliminary data.</text>
</comment>
<evidence type="ECO:0008006" key="3">
    <source>
        <dbReference type="Google" id="ProtNLM"/>
    </source>
</evidence>
<sequence length="125" mass="14551">MTEITYPFGTASIYENYVVFVMDEGITVSPEYNDYLLTISTKYYAQRNFGYITKRVNSYSVDPRVYFETSKIENLVAFAVVSSENLRISVTKIEKLFLKKPFRHFNSMKKAIQWVNAIVEKSTVN</sequence>
<organism evidence="1 2">
    <name type="scientific">Marixanthomonas spongiae</name>
    <dbReference type="NCBI Taxonomy" id="2174845"/>
    <lineage>
        <taxon>Bacteria</taxon>
        <taxon>Pseudomonadati</taxon>
        <taxon>Bacteroidota</taxon>
        <taxon>Flavobacteriia</taxon>
        <taxon>Flavobacteriales</taxon>
        <taxon>Flavobacteriaceae</taxon>
        <taxon>Marixanthomonas</taxon>
    </lineage>
</organism>
<evidence type="ECO:0000313" key="1">
    <source>
        <dbReference type="EMBL" id="PVW13962.1"/>
    </source>
</evidence>
<dbReference type="EMBL" id="QEHR01000007">
    <property type="protein sequence ID" value="PVW13962.1"/>
    <property type="molecule type" value="Genomic_DNA"/>
</dbReference>
<proteinExistence type="predicted"/>
<dbReference type="Proteomes" id="UP000245962">
    <property type="component" value="Unassembled WGS sequence"/>
</dbReference>
<evidence type="ECO:0000313" key="2">
    <source>
        <dbReference type="Proteomes" id="UP000245962"/>
    </source>
</evidence>
<accession>A0A2U0HYK5</accession>